<feature type="domain" description="CheW-like" evidence="14">
    <location>
        <begin position="535"/>
        <end position="664"/>
    </location>
</feature>
<keyword evidence="9" id="KW-0067">ATP-binding</keyword>
<protein>
    <recommendedName>
        <fullName evidence="3">Chemotaxis protein CheA</fullName>
        <ecNumber evidence="2">2.7.13.3</ecNumber>
    </recommendedName>
</protein>
<evidence type="ECO:0000256" key="3">
    <source>
        <dbReference type="ARBA" id="ARBA00021495"/>
    </source>
</evidence>
<evidence type="ECO:0000256" key="11">
    <source>
        <dbReference type="PROSITE-ProRule" id="PRU00110"/>
    </source>
</evidence>
<feature type="modified residue" description="Phosphohistidine" evidence="11">
    <location>
        <position position="40"/>
    </location>
</feature>
<dbReference type="InterPro" id="IPR002545">
    <property type="entry name" value="CheW-lke_dom"/>
</dbReference>
<evidence type="ECO:0000256" key="4">
    <source>
        <dbReference type="ARBA" id="ARBA00022500"/>
    </source>
</evidence>
<dbReference type="InterPro" id="IPR005467">
    <property type="entry name" value="His_kinase_dom"/>
</dbReference>
<keyword evidence="7" id="KW-0547">Nucleotide-binding</keyword>
<dbReference type="GO" id="GO:0006935">
    <property type="term" value="P:chemotaxis"/>
    <property type="evidence" value="ECO:0007669"/>
    <property type="project" value="UniProtKB-KW"/>
</dbReference>
<feature type="domain" description="HPt" evidence="15">
    <location>
        <begin position="1"/>
        <end position="97"/>
    </location>
</feature>
<dbReference type="InterPro" id="IPR004105">
    <property type="entry name" value="CheA-like_dim"/>
</dbReference>
<evidence type="ECO:0000256" key="1">
    <source>
        <dbReference type="ARBA" id="ARBA00000085"/>
    </source>
</evidence>
<evidence type="ECO:0000256" key="9">
    <source>
        <dbReference type="ARBA" id="ARBA00022840"/>
    </source>
</evidence>
<dbReference type="Pfam" id="PF02518">
    <property type="entry name" value="HATPase_c"/>
    <property type="match status" value="1"/>
</dbReference>
<dbReference type="InterPro" id="IPR037052">
    <property type="entry name" value="CheA-like_P2_sf"/>
</dbReference>
<dbReference type="Gene3D" id="2.30.30.40">
    <property type="entry name" value="SH3 Domains"/>
    <property type="match status" value="1"/>
</dbReference>
<dbReference type="PANTHER" id="PTHR43395:SF1">
    <property type="entry name" value="CHEMOTAXIS PROTEIN CHEA"/>
    <property type="match status" value="1"/>
</dbReference>
<dbReference type="PANTHER" id="PTHR43395">
    <property type="entry name" value="SENSOR HISTIDINE KINASE CHEA"/>
    <property type="match status" value="1"/>
</dbReference>
<reference evidence="17" key="1">
    <citation type="submission" date="2016-06" db="EMBL/GenBank/DDBJ databases">
        <authorList>
            <person name="Nascimento L."/>
            <person name="Pereira R.V."/>
            <person name="Martins L.F."/>
            <person name="Quaggio R.B."/>
            <person name="Silva A.M."/>
            <person name="Setubal J.C."/>
        </authorList>
    </citation>
    <scope>NUCLEOTIDE SEQUENCE [LARGE SCALE GENOMIC DNA]</scope>
</reference>
<evidence type="ECO:0000256" key="5">
    <source>
        <dbReference type="ARBA" id="ARBA00022553"/>
    </source>
</evidence>
<dbReference type="PROSITE" id="PS50851">
    <property type="entry name" value="CHEW"/>
    <property type="match status" value="1"/>
</dbReference>
<dbReference type="AlphaFoldDB" id="A0A1Y3PQK4"/>
<feature type="compositionally biased region" description="Low complexity" evidence="12">
    <location>
        <begin position="253"/>
        <end position="265"/>
    </location>
</feature>
<dbReference type="CDD" id="cd00088">
    <property type="entry name" value="HPT"/>
    <property type="match status" value="1"/>
</dbReference>
<dbReference type="InterPro" id="IPR036641">
    <property type="entry name" value="HPT_dom_sf"/>
</dbReference>
<dbReference type="PRINTS" id="PR00344">
    <property type="entry name" value="BCTRLSENSOR"/>
</dbReference>
<dbReference type="InterPro" id="IPR010808">
    <property type="entry name" value="CheA_P2-bd"/>
</dbReference>
<dbReference type="InterPro" id="IPR036061">
    <property type="entry name" value="CheW-like_dom_sf"/>
</dbReference>
<dbReference type="Pfam" id="PF07194">
    <property type="entry name" value="P2"/>
    <property type="match status" value="1"/>
</dbReference>
<dbReference type="EMBL" id="LZRT01000062">
    <property type="protein sequence ID" value="OUM88406.1"/>
    <property type="molecule type" value="Genomic_DNA"/>
</dbReference>
<dbReference type="GO" id="GO:0005737">
    <property type="term" value="C:cytoplasm"/>
    <property type="evidence" value="ECO:0007669"/>
    <property type="project" value="InterPro"/>
</dbReference>
<dbReference type="SUPFAM" id="SSF47384">
    <property type="entry name" value="Homodimeric domain of signal transducing histidine kinase"/>
    <property type="match status" value="1"/>
</dbReference>
<keyword evidence="10" id="KW-0902">Two-component regulatory system</keyword>
<dbReference type="InterPro" id="IPR036890">
    <property type="entry name" value="HATPase_C_sf"/>
</dbReference>
<dbReference type="InterPro" id="IPR037006">
    <property type="entry name" value="CheA-like_homodim_sf"/>
</dbReference>
<dbReference type="Gene3D" id="3.30.565.10">
    <property type="entry name" value="Histidine kinase-like ATPase, C-terminal domain"/>
    <property type="match status" value="1"/>
</dbReference>
<dbReference type="Gene3D" id="3.30.70.1110">
    <property type="entry name" value="Histidine kinase CheA-like, P2 response regulator-binding domain"/>
    <property type="match status" value="1"/>
</dbReference>
<evidence type="ECO:0000256" key="6">
    <source>
        <dbReference type="ARBA" id="ARBA00022679"/>
    </source>
</evidence>
<dbReference type="InterPro" id="IPR003594">
    <property type="entry name" value="HATPase_dom"/>
</dbReference>
<organism evidence="16 17">
    <name type="scientific">Bacillus thermozeamaize</name>
    <dbReference type="NCBI Taxonomy" id="230954"/>
    <lineage>
        <taxon>Bacteria</taxon>
        <taxon>Bacillati</taxon>
        <taxon>Bacillota</taxon>
        <taxon>Bacilli</taxon>
        <taxon>Bacillales</taxon>
        <taxon>Bacillaceae</taxon>
        <taxon>Bacillus</taxon>
    </lineage>
</organism>
<evidence type="ECO:0000256" key="12">
    <source>
        <dbReference type="SAM" id="MobiDB-lite"/>
    </source>
</evidence>
<feature type="region of interest" description="Disordered" evidence="12">
    <location>
        <begin position="243"/>
        <end position="284"/>
    </location>
</feature>
<dbReference type="SUPFAM" id="SSF47226">
    <property type="entry name" value="Histidine-containing phosphotransfer domain, HPT domain"/>
    <property type="match status" value="1"/>
</dbReference>
<accession>A0A1Y3PQK4</accession>
<dbReference type="EC" id="2.7.13.3" evidence="2"/>
<dbReference type="SUPFAM" id="SSF55052">
    <property type="entry name" value="CheY-binding domain of CheA"/>
    <property type="match status" value="1"/>
</dbReference>
<dbReference type="GO" id="GO:0005524">
    <property type="term" value="F:ATP binding"/>
    <property type="evidence" value="ECO:0007669"/>
    <property type="project" value="UniProtKB-KW"/>
</dbReference>
<name>A0A1Y3PQK4_9BACI</name>
<dbReference type="SMART" id="SM00260">
    <property type="entry name" value="CheW"/>
    <property type="match status" value="1"/>
</dbReference>
<dbReference type="Pfam" id="PF01584">
    <property type="entry name" value="CheW"/>
    <property type="match status" value="1"/>
</dbReference>
<proteinExistence type="predicted"/>
<dbReference type="Gene3D" id="1.10.287.560">
    <property type="entry name" value="Histidine kinase CheA-like, homodimeric domain"/>
    <property type="match status" value="1"/>
</dbReference>
<keyword evidence="4" id="KW-0145">Chemotaxis</keyword>
<dbReference type="InterPro" id="IPR036097">
    <property type="entry name" value="HisK_dim/P_sf"/>
</dbReference>
<evidence type="ECO:0000256" key="2">
    <source>
        <dbReference type="ARBA" id="ARBA00012438"/>
    </source>
</evidence>
<evidence type="ECO:0000256" key="8">
    <source>
        <dbReference type="ARBA" id="ARBA00022777"/>
    </source>
</evidence>
<evidence type="ECO:0000259" key="13">
    <source>
        <dbReference type="PROSITE" id="PS50109"/>
    </source>
</evidence>
<dbReference type="InterPro" id="IPR035891">
    <property type="entry name" value="CheY-binding_CheA"/>
</dbReference>
<sequence length="664" mass="73911">MEMFLNESYEHLDTLNQLLLQLEQHPEEVEVVHEMFRAAHTLKGMAATMGFDRLAELTHQMENVMDQLRNHQLAVTTPILDTLFACATALETMLQSIESGAGDQLDTADLVAQLKAIVSGETPPSGQAEKTGNALVVPEPEAAAIAVIREALEQGLFAYEVLVRLNEQTALKSVRAYMVFRNLEEMGTIVGSYPSADEIEKEKFDDWFAIWLITKQSEEEIREEILEILDVTDVQVKPYHPMDEQTESRTQVAAANAAETAASAARQETGPAAPAAARGKSQTRNQTLRVDLGRIDRLMNLISEVVIDRSRLSLISSRLNDPELGETVDHLHRLVGELQDVVLKLRMVPIENMFNRFPRMIRDLTRELNKQVELEMRGWETELDRTIMDEISDLMVHLIRNSLDHGIEPPEVRRQLGKPETGKLLIAAYQRGNSVVIEVADDGRGIQREAVLNKAIEKGLITPEEGKSLTDFQVYQFLFMAGFSTAKQVSDISGRGVGLDAVKTKIESLGGSVYVHSTPGQGTTFSLELPLTMSIIQALLVKVRDETYALPLSNVIEIAKIPAAKVKQVHHVEMVPFRGDWIPLFRLHHFLELEVPPHEEVIYIVIQQSKSYLALQVDETLGEEEIVVKSLGNYLGARFGFAGATIMGDGNVALILDGAQFVQA</sequence>
<dbReference type="GO" id="GO:0000155">
    <property type="term" value="F:phosphorelay sensor kinase activity"/>
    <property type="evidence" value="ECO:0007669"/>
    <property type="project" value="InterPro"/>
</dbReference>
<dbReference type="PROSITE" id="PS50109">
    <property type="entry name" value="HIS_KIN"/>
    <property type="match status" value="1"/>
</dbReference>
<evidence type="ECO:0000259" key="15">
    <source>
        <dbReference type="PROSITE" id="PS50894"/>
    </source>
</evidence>
<feature type="domain" description="Histidine kinase" evidence="13">
    <location>
        <begin position="283"/>
        <end position="533"/>
    </location>
</feature>
<dbReference type="SUPFAM" id="SSF50341">
    <property type="entry name" value="CheW-like"/>
    <property type="match status" value="1"/>
</dbReference>
<keyword evidence="6" id="KW-0808">Transferase</keyword>
<dbReference type="SMART" id="SM01231">
    <property type="entry name" value="H-kinase_dim"/>
    <property type="match status" value="1"/>
</dbReference>
<evidence type="ECO:0000313" key="17">
    <source>
        <dbReference type="Proteomes" id="UP000196475"/>
    </source>
</evidence>
<gene>
    <name evidence="16" type="ORF">BAA01_08290</name>
</gene>
<dbReference type="SMART" id="SM00073">
    <property type="entry name" value="HPT"/>
    <property type="match status" value="1"/>
</dbReference>
<comment type="catalytic activity">
    <reaction evidence="1">
        <text>ATP + protein L-histidine = ADP + protein N-phospho-L-histidine.</text>
        <dbReference type="EC" id="2.7.13.3"/>
    </reaction>
</comment>
<dbReference type="Gene3D" id="1.20.120.160">
    <property type="entry name" value="HPT domain"/>
    <property type="match status" value="1"/>
</dbReference>
<dbReference type="CDD" id="cd00731">
    <property type="entry name" value="CheA_reg"/>
    <property type="match status" value="1"/>
</dbReference>
<keyword evidence="5 11" id="KW-0597">Phosphoprotein</keyword>
<dbReference type="SMART" id="SM00387">
    <property type="entry name" value="HATPase_c"/>
    <property type="match status" value="1"/>
</dbReference>
<evidence type="ECO:0000259" key="14">
    <source>
        <dbReference type="PROSITE" id="PS50851"/>
    </source>
</evidence>
<dbReference type="Pfam" id="PF01627">
    <property type="entry name" value="Hpt"/>
    <property type="match status" value="1"/>
</dbReference>
<dbReference type="InterPro" id="IPR051315">
    <property type="entry name" value="Bact_Chemotaxis_CheA"/>
</dbReference>
<dbReference type="SUPFAM" id="SSF55874">
    <property type="entry name" value="ATPase domain of HSP90 chaperone/DNA topoisomerase II/histidine kinase"/>
    <property type="match status" value="1"/>
</dbReference>
<dbReference type="CDD" id="cd16916">
    <property type="entry name" value="HATPase_CheA-like"/>
    <property type="match status" value="1"/>
</dbReference>
<keyword evidence="8" id="KW-0418">Kinase</keyword>
<dbReference type="FunFam" id="3.30.565.10:FF:000016">
    <property type="entry name" value="Chemotaxis protein CheA, putative"/>
    <property type="match status" value="1"/>
</dbReference>
<evidence type="ECO:0000256" key="7">
    <source>
        <dbReference type="ARBA" id="ARBA00022741"/>
    </source>
</evidence>
<dbReference type="Proteomes" id="UP000196475">
    <property type="component" value="Unassembled WGS sequence"/>
</dbReference>
<evidence type="ECO:0000313" key="16">
    <source>
        <dbReference type="EMBL" id="OUM88406.1"/>
    </source>
</evidence>
<dbReference type="PROSITE" id="PS50894">
    <property type="entry name" value="HPT"/>
    <property type="match status" value="1"/>
</dbReference>
<dbReference type="Pfam" id="PF02895">
    <property type="entry name" value="H-kinase_dim"/>
    <property type="match status" value="1"/>
</dbReference>
<evidence type="ECO:0000256" key="10">
    <source>
        <dbReference type="ARBA" id="ARBA00023012"/>
    </source>
</evidence>
<comment type="caution">
    <text evidence="16">The sequence shown here is derived from an EMBL/GenBank/DDBJ whole genome shotgun (WGS) entry which is preliminary data.</text>
</comment>
<dbReference type="InterPro" id="IPR004358">
    <property type="entry name" value="Sig_transdc_His_kin-like_C"/>
</dbReference>
<dbReference type="InterPro" id="IPR008207">
    <property type="entry name" value="Sig_transdc_His_kin_Hpt_dom"/>
</dbReference>